<reference evidence="3 4" key="1">
    <citation type="submission" date="2015-10" db="EMBL/GenBank/DDBJ databases">
        <title>Draft genome sequence of Streptomyces yokosukanensis DSM 40224, type strain for the species Streptomyces yokosukanensis.</title>
        <authorList>
            <person name="Ruckert C."/>
            <person name="Winkler A."/>
            <person name="Kalinowski J."/>
            <person name="Kampfer P."/>
            <person name="Glaeser S."/>
        </authorList>
    </citation>
    <scope>NUCLEOTIDE SEQUENCE [LARGE SCALE GENOMIC DNA]</scope>
    <source>
        <strain evidence="3 4">DSM 40224</strain>
    </source>
</reference>
<proteinExistence type="predicted"/>
<accession>A0A101NYL1</accession>
<name>A0A101NYL1_9ACTN</name>
<dbReference type="Proteomes" id="UP000053127">
    <property type="component" value="Unassembled WGS sequence"/>
</dbReference>
<feature type="domain" description="DUF4190" evidence="2">
    <location>
        <begin position="60"/>
        <end position="125"/>
    </location>
</feature>
<dbReference type="InterPro" id="IPR025241">
    <property type="entry name" value="DUF4190"/>
</dbReference>
<keyword evidence="4" id="KW-1185">Reference proteome</keyword>
<evidence type="ECO:0000313" key="3">
    <source>
        <dbReference type="EMBL" id="KUN01732.1"/>
    </source>
</evidence>
<organism evidence="3 4">
    <name type="scientific">Streptomyces yokosukanensis</name>
    <dbReference type="NCBI Taxonomy" id="67386"/>
    <lineage>
        <taxon>Bacteria</taxon>
        <taxon>Bacillati</taxon>
        <taxon>Actinomycetota</taxon>
        <taxon>Actinomycetes</taxon>
        <taxon>Kitasatosporales</taxon>
        <taxon>Streptomycetaceae</taxon>
        <taxon>Streptomyces</taxon>
    </lineage>
</organism>
<keyword evidence="1" id="KW-1133">Transmembrane helix</keyword>
<dbReference type="STRING" id="67386.AQI95_30365"/>
<feature type="transmembrane region" description="Helical" evidence="1">
    <location>
        <begin position="65"/>
        <end position="91"/>
    </location>
</feature>
<dbReference type="AlphaFoldDB" id="A0A101NYL1"/>
<gene>
    <name evidence="3" type="ORF">AQI95_30365</name>
</gene>
<keyword evidence="1" id="KW-0472">Membrane</keyword>
<dbReference type="EMBL" id="LMWN01000042">
    <property type="protein sequence ID" value="KUN01732.1"/>
    <property type="molecule type" value="Genomic_DNA"/>
</dbReference>
<keyword evidence="1" id="KW-0812">Transmembrane</keyword>
<dbReference type="Pfam" id="PF13828">
    <property type="entry name" value="DUF4190"/>
    <property type="match status" value="1"/>
</dbReference>
<evidence type="ECO:0000313" key="4">
    <source>
        <dbReference type="Proteomes" id="UP000053127"/>
    </source>
</evidence>
<comment type="caution">
    <text evidence="3">The sequence shown here is derived from an EMBL/GenBank/DDBJ whole genome shotgun (WGS) entry which is preliminary data.</text>
</comment>
<dbReference type="OrthoDB" id="4338073at2"/>
<protein>
    <recommendedName>
        <fullName evidence="2">DUF4190 domain-containing protein</fullName>
    </recommendedName>
</protein>
<feature type="transmembrane region" description="Helical" evidence="1">
    <location>
        <begin position="111"/>
        <end position="134"/>
    </location>
</feature>
<evidence type="ECO:0000259" key="2">
    <source>
        <dbReference type="Pfam" id="PF13828"/>
    </source>
</evidence>
<sequence>MPPPPIAPDGPGQVPYGYPGAPAAYGYPGRPQPPYAGPYPSAGGYGYGWPGTQPMPSNGMGTASLVLGILAAVCFLLWPVALVLGVLAIIFGALGRGKAGRGEATNPGMALAGLICGGAGIVLAVGFIALVIAAGT</sequence>
<evidence type="ECO:0000256" key="1">
    <source>
        <dbReference type="SAM" id="Phobius"/>
    </source>
</evidence>